<evidence type="ECO:0000256" key="4">
    <source>
        <dbReference type="ARBA" id="ARBA00022475"/>
    </source>
</evidence>
<accession>A0A6V7RAX1</accession>
<feature type="transmembrane region" description="Helical" evidence="8">
    <location>
        <begin position="21"/>
        <end position="40"/>
    </location>
</feature>
<feature type="transmembrane region" description="Helical" evidence="8">
    <location>
        <begin position="244"/>
        <end position="265"/>
    </location>
</feature>
<evidence type="ECO:0000256" key="7">
    <source>
        <dbReference type="ARBA" id="ARBA00023136"/>
    </source>
</evidence>
<evidence type="ECO:0000259" key="9">
    <source>
        <dbReference type="PROSITE" id="PS51012"/>
    </source>
</evidence>
<keyword evidence="11" id="KW-1185">Reference proteome</keyword>
<dbReference type="PROSITE" id="PS51012">
    <property type="entry name" value="ABC_TM2"/>
    <property type="match status" value="1"/>
</dbReference>
<feature type="transmembrane region" description="Helical" evidence="8">
    <location>
        <begin position="208"/>
        <end position="232"/>
    </location>
</feature>
<keyword evidence="5 8" id="KW-0812">Transmembrane</keyword>
<sequence>MTRLLAISKKVALELFRDQRTLALMLLAPLVVITLMYFIFDVNNDMDVRIGMPDTIDEQFIESMPDEVEVVTYALKPTLSTLLDNDDLDAFIDVNDNEFVVTYHNEDPSQTTAAKQMIQATVQNVTRDSANEMFESMPGDATMPNMDITENYLYGDEDSTFFDKMFPILMGFFVFFFVFLISGMALLKERTMGTMERMLATSVKRSEVVLGYMGGYGGYAIIQTVIIVLYSIYLLNMTIEGSMVWVFVISILLAMGALVIGMFISTFANTEFQMVQFIPLIIVPQIFFSGIIPLDNISDWIAVIGYVFPLSYAGEALTEVMIKGHGFAHIWQELLVLVGFIVLFTLLDIFGLRKYRKV</sequence>
<feature type="transmembrane region" description="Helical" evidence="8">
    <location>
        <begin position="277"/>
        <end position="294"/>
    </location>
</feature>
<proteinExistence type="inferred from homology"/>
<evidence type="ECO:0000256" key="1">
    <source>
        <dbReference type="ARBA" id="ARBA00004651"/>
    </source>
</evidence>
<dbReference type="Proteomes" id="UP000589351">
    <property type="component" value="Unassembled WGS sequence"/>
</dbReference>
<keyword evidence="4" id="KW-1003">Cell membrane</keyword>
<comment type="subcellular location">
    <subcellularLocation>
        <location evidence="1">Cell membrane</location>
        <topology evidence="1">Multi-pass membrane protein</topology>
    </subcellularLocation>
</comment>
<dbReference type="InterPro" id="IPR013525">
    <property type="entry name" value="ABC2_TM"/>
</dbReference>
<evidence type="ECO:0000256" key="3">
    <source>
        <dbReference type="ARBA" id="ARBA00022448"/>
    </source>
</evidence>
<gene>
    <name evidence="10" type="primary">ybhR</name>
    <name evidence="10" type="ORF">JEODO184_00628</name>
</gene>
<protein>
    <submittedName>
        <fullName evidence="10">Inner membrane transport permease YbhR</fullName>
    </submittedName>
</protein>
<dbReference type="GO" id="GO:0005886">
    <property type="term" value="C:plasma membrane"/>
    <property type="evidence" value="ECO:0007669"/>
    <property type="project" value="UniProtKB-SubCell"/>
</dbReference>
<evidence type="ECO:0000256" key="6">
    <source>
        <dbReference type="ARBA" id="ARBA00022989"/>
    </source>
</evidence>
<feature type="transmembrane region" description="Helical" evidence="8">
    <location>
        <begin position="334"/>
        <end position="352"/>
    </location>
</feature>
<evidence type="ECO:0000313" key="11">
    <source>
        <dbReference type="Proteomes" id="UP000589351"/>
    </source>
</evidence>
<dbReference type="RefSeq" id="WP_185125166.1">
    <property type="nucleotide sequence ID" value="NZ_CAJEWD010000004.1"/>
</dbReference>
<comment type="similarity">
    <text evidence="2">Belongs to the ABC-2 integral membrane protein family.</text>
</comment>
<evidence type="ECO:0000256" key="5">
    <source>
        <dbReference type="ARBA" id="ARBA00022692"/>
    </source>
</evidence>
<feature type="transmembrane region" description="Helical" evidence="8">
    <location>
        <begin position="165"/>
        <end position="187"/>
    </location>
</feature>
<dbReference type="Pfam" id="PF12698">
    <property type="entry name" value="ABC2_membrane_3"/>
    <property type="match status" value="1"/>
</dbReference>
<name>A0A6V7RAX1_9STAP</name>
<evidence type="ECO:0000256" key="8">
    <source>
        <dbReference type="SAM" id="Phobius"/>
    </source>
</evidence>
<evidence type="ECO:0000256" key="2">
    <source>
        <dbReference type="ARBA" id="ARBA00007783"/>
    </source>
</evidence>
<keyword evidence="6 8" id="KW-1133">Transmembrane helix</keyword>
<dbReference type="InterPro" id="IPR047817">
    <property type="entry name" value="ABC2_TM_bact-type"/>
</dbReference>
<dbReference type="InterPro" id="IPR051449">
    <property type="entry name" value="ABC-2_transporter_component"/>
</dbReference>
<evidence type="ECO:0000313" key="10">
    <source>
        <dbReference type="EMBL" id="CAD2074118.1"/>
    </source>
</evidence>
<comment type="caution">
    <text evidence="10">The sequence shown here is derived from an EMBL/GenBank/DDBJ whole genome shotgun (WGS) entry which is preliminary data.</text>
</comment>
<keyword evidence="3" id="KW-0813">Transport</keyword>
<dbReference type="PANTHER" id="PTHR30294">
    <property type="entry name" value="MEMBRANE COMPONENT OF ABC TRANSPORTER YHHJ-RELATED"/>
    <property type="match status" value="1"/>
</dbReference>
<organism evidence="10 11">
    <name type="scientific">Jeotgalicoccus meleagridis</name>
    <dbReference type="NCBI Taxonomy" id="2759181"/>
    <lineage>
        <taxon>Bacteria</taxon>
        <taxon>Bacillati</taxon>
        <taxon>Bacillota</taxon>
        <taxon>Bacilli</taxon>
        <taxon>Bacillales</taxon>
        <taxon>Staphylococcaceae</taxon>
        <taxon>Jeotgalicoccus</taxon>
    </lineage>
</organism>
<dbReference type="AlphaFoldDB" id="A0A6V7RAX1"/>
<keyword evidence="7 8" id="KW-0472">Membrane</keyword>
<dbReference type="GO" id="GO:0140359">
    <property type="term" value="F:ABC-type transporter activity"/>
    <property type="evidence" value="ECO:0007669"/>
    <property type="project" value="InterPro"/>
</dbReference>
<feature type="domain" description="ABC transmembrane type-2" evidence="9">
    <location>
        <begin position="115"/>
        <end position="355"/>
    </location>
</feature>
<reference evidence="10 11" key="1">
    <citation type="submission" date="2020-07" db="EMBL/GenBank/DDBJ databases">
        <authorList>
            <person name="Criscuolo A."/>
        </authorList>
    </citation>
    <scope>NUCLEOTIDE SEQUENCE [LARGE SCALE GENOMIC DNA]</scope>
    <source>
        <strain evidence="10">CIP111649</strain>
    </source>
</reference>
<dbReference type="EMBL" id="CAJEWD010000004">
    <property type="protein sequence ID" value="CAD2074118.1"/>
    <property type="molecule type" value="Genomic_DNA"/>
</dbReference>
<dbReference type="PANTHER" id="PTHR30294:SF38">
    <property type="entry name" value="TRANSPORT PERMEASE PROTEIN"/>
    <property type="match status" value="1"/>
</dbReference>